<dbReference type="STRING" id="237679.SAMN04488072_104190"/>
<gene>
    <name evidence="1" type="ORF">SAMN04488072_104190</name>
</gene>
<protein>
    <recommendedName>
        <fullName evidence="3">ABC-2 type transport system ATP-binding protein</fullName>
    </recommendedName>
</protein>
<dbReference type="InterPro" id="IPR027417">
    <property type="entry name" value="P-loop_NTPase"/>
</dbReference>
<dbReference type="SUPFAM" id="SSF52540">
    <property type="entry name" value="P-loop containing nucleoside triphosphate hydrolases"/>
    <property type="match status" value="1"/>
</dbReference>
<dbReference type="AlphaFoldDB" id="A0A1I0X7X1"/>
<sequence length="120" mass="13553">MDESGYQGDRTIVMTSHQVADIMKLADYLCVLHNGKQIGTFEKEKLLQRYRKYWMSSDLPEDAVPGEIARAYQSTISDHLNETEAFFSESHLFHRPPSGFGSERNSVIPAEAAIMEGEVV</sequence>
<organism evidence="1 2">
    <name type="scientific">Lentibacillus halodurans</name>
    <dbReference type="NCBI Taxonomy" id="237679"/>
    <lineage>
        <taxon>Bacteria</taxon>
        <taxon>Bacillati</taxon>
        <taxon>Bacillota</taxon>
        <taxon>Bacilli</taxon>
        <taxon>Bacillales</taxon>
        <taxon>Bacillaceae</taxon>
        <taxon>Lentibacillus</taxon>
    </lineage>
</organism>
<name>A0A1I0X7X1_9BACI</name>
<evidence type="ECO:0008006" key="3">
    <source>
        <dbReference type="Google" id="ProtNLM"/>
    </source>
</evidence>
<reference evidence="1 2" key="1">
    <citation type="submission" date="2016-10" db="EMBL/GenBank/DDBJ databases">
        <authorList>
            <person name="de Groot N.N."/>
        </authorList>
    </citation>
    <scope>NUCLEOTIDE SEQUENCE [LARGE SCALE GENOMIC DNA]</scope>
    <source>
        <strain evidence="1 2">CGMCC 1.3702</strain>
    </source>
</reference>
<keyword evidence="2" id="KW-1185">Reference proteome</keyword>
<dbReference type="Proteomes" id="UP000198642">
    <property type="component" value="Unassembled WGS sequence"/>
</dbReference>
<dbReference type="EMBL" id="FOJW01000004">
    <property type="protein sequence ID" value="SFA96428.1"/>
    <property type="molecule type" value="Genomic_DNA"/>
</dbReference>
<evidence type="ECO:0000313" key="2">
    <source>
        <dbReference type="Proteomes" id="UP000198642"/>
    </source>
</evidence>
<evidence type="ECO:0000313" key="1">
    <source>
        <dbReference type="EMBL" id="SFA96428.1"/>
    </source>
</evidence>
<proteinExistence type="predicted"/>
<accession>A0A1I0X7X1</accession>
<dbReference type="Gene3D" id="3.40.50.300">
    <property type="entry name" value="P-loop containing nucleotide triphosphate hydrolases"/>
    <property type="match status" value="1"/>
</dbReference>